<protein>
    <submittedName>
        <fullName evidence="1">Uncharacterized protein</fullName>
    </submittedName>
</protein>
<gene>
    <name evidence="1" type="ORF">CAEBREN_24649</name>
</gene>
<accession>G0N4Z5</accession>
<name>G0N4Z5_CAEBE</name>
<reference evidence="2" key="1">
    <citation type="submission" date="2011-07" db="EMBL/GenBank/DDBJ databases">
        <authorList>
            <consortium name="Caenorhabditis brenneri Sequencing and Analysis Consortium"/>
            <person name="Wilson R.K."/>
        </authorList>
    </citation>
    <scope>NUCLEOTIDE SEQUENCE [LARGE SCALE GENOMIC DNA]</scope>
    <source>
        <strain evidence="2">PB2801</strain>
    </source>
</reference>
<dbReference type="InParanoid" id="G0N4Z5"/>
<dbReference type="AlphaFoldDB" id="G0N4Z5"/>
<dbReference type="OrthoDB" id="10479106at2759"/>
<dbReference type="EMBL" id="GL379839">
    <property type="protein sequence ID" value="EGT53048.1"/>
    <property type="molecule type" value="Genomic_DNA"/>
</dbReference>
<dbReference type="HOGENOM" id="CLU_471116_0_0_1"/>
<evidence type="ECO:0000313" key="2">
    <source>
        <dbReference type="Proteomes" id="UP000008068"/>
    </source>
</evidence>
<dbReference type="Proteomes" id="UP000008068">
    <property type="component" value="Unassembled WGS sequence"/>
</dbReference>
<sequence>MNNLLRMRDVHPSIRNPQLAQNRHVFEENAKRAELQSLCNPIVVRKLLPILDTEGIMSLSYLQSATNNVVLSNVDQNQFHMRISYLMYKTELYGRSSKWLLRLHMNSSVKLYGYTDGVLIPTEAVLKVPNIIVDSHYASSIDFMSFLYTPAQLLLPIFWVPIQSCVNVKSMSFIFVNINEVDLERKKRRGLLTVKAIFSAYVSKMNWPNLKKIHLESVQTNVPIVSNSSPDPIVVVNPEFIDGLFVPRHLVKVLVSQPEIEDIKFVSLYLNDNAVSELEEALADRYLGKVQNLHLEDILIKPENIPRMDNIVLKLIRSKSFKNLVLSLHPSQFGASLIDHMLENKIQVESIELIINVVDACLEYFCVITRLQSLCQEMKLTFYRTTQAIHVRRIHFAMKNEMKKWCKVTKVTLGKSVYPYIQIEVQNSDTYIDYIYHMHLIPNIKQFGFKDRVKADVLNALATLFDRTRLEKITLALSEPLAPNGYNMPVYNKLLSEIPIGTSSISLLYYPMDEESLVLLSRHAHTLKHLTYFQLHKRKMTRKEVERVFPNTTLSMKSWLSPSPGLATNNAISNFMMNR</sequence>
<evidence type="ECO:0000313" key="1">
    <source>
        <dbReference type="EMBL" id="EGT53048.1"/>
    </source>
</evidence>
<proteinExistence type="predicted"/>
<dbReference type="eggNOG" id="ENOG502T651">
    <property type="taxonomic scope" value="Eukaryota"/>
</dbReference>
<dbReference type="OMA" id="APENTWA"/>
<keyword evidence="2" id="KW-1185">Reference proteome</keyword>
<organism evidence="2">
    <name type="scientific">Caenorhabditis brenneri</name>
    <name type="common">Nematode worm</name>
    <dbReference type="NCBI Taxonomy" id="135651"/>
    <lineage>
        <taxon>Eukaryota</taxon>
        <taxon>Metazoa</taxon>
        <taxon>Ecdysozoa</taxon>
        <taxon>Nematoda</taxon>
        <taxon>Chromadorea</taxon>
        <taxon>Rhabditida</taxon>
        <taxon>Rhabditina</taxon>
        <taxon>Rhabditomorpha</taxon>
        <taxon>Rhabditoidea</taxon>
        <taxon>Rhabditidae</taxon>
        <taxon>Peloderinae</taxon>
        <taxon>Caenorhabditis</taxon>
    </lineage>
</organism>